<feature type="transmembrane region" description="Helical" evidence="10">
    <location>
        <begin position="6"/>
        <end position="27"/>
    </location>
</feature>
<evidence type="ECO:0000256" key="4">
    <source>
        <dbReference type="ARBA" id="ARBA00022692"/>
    </source>
</evidence>
<evidence type="ECO:0000256" key="10">
    <source>
        <dbReference type="HAMAP-Rule" id="MF_01043"/>
    </source>
</evidence>
<name>A0A2T3G4P7_9FIRM</name>
<dbReference type="RefSeq" id="WP_107029430.1">
    <property type="nucleotide sequence ID" value="NZ_AP024085.1"/>
</dbReference>
<keyword evidence="3 10" id="KW-0808">Transferase</keyword>
<accession>A0A2T3G4P7</accession>
<comment type="similarity">
    <text evidence="10">Belongs to the PlsY family.</text>
</comment>
<dbReference type="GeneID" id="70579921"/>
<keyword evidence="6 10" id="KW-0443">Lipid metabolism</keyword>
<protein>
    <recommendedName>
        <fullName evidence="10">Glycerol-3-phosphate acyltransferase</fullName>
    </recommendedName>
    <alternativeName>
        <fullName evidence="10">Acyl-PO4 G3P acyltransferase</fullName>
    </alternativeName>
    <alternativeName>
        <fullName evidence="10">Acyl-phosphate--glycerol-3-phosphate acyltransferase</fullName>
    </alternativeName>
    <alternativeName>
        <fullName evidence="10">G3P acyltransferase</fullName>
        <shortName evidence="10">GPAT</shortName>
        <ecNumber evidence="10">2.3.1.275</ecNumber>
    </alternativeName>
    <alternativeName>
        <fullName evidence="10">Lysophosphatidic acid synthase</fullName>
        <shortName evidence="10">LPA synthase</shortName>
    </alternativeName>
</protein>
<evidence type="ECO:0000313" key="11">
    <source>
        <dbReference type="EMBL" id="BCL57774.1"/>
    </source>
</evidence>
<feature type="transmembrane region" description="Helical" evidence="10">
    <location>
        <begin position="52"/>
        <end position="72"/>
    </location>
</feature>
<proteinExistence type="inferred from homology"/>
<evidence type="ECO:0000313" key="12">
    <source>
        <dbReference type="EMBL" id="PST42489.1"/>
    </source>
</evidence>
<reference evidence="11" key="2">
    <citation type="journal article" date="2020" name="Microbiol. Resour. Announc.">
        <title>Complete Genome Sequence of Faecalibacillus intestinalis JCM 34082, Isolated from Feces from a Healthy Japanese Female.</title>
        <authorList>
            <person name="Sakamoto M."/>
            <person name="Ikeyama N."/>
            <person name="Toyoda A."/>
            <person name="Murakami T."/>
            <person name="Mori H."/>
            <person name="Ohkuma M."/>
        </authorList>
    </citation>
    <scope>NUCLEOTIDE SEQUENCE</scope>
    <source>
        <strain evidence="11">14EGH31</strain>
    </source>
</reference>
<dbReference type="GO" id="GO:0008654">
    <property type="term" value="P:phospholipid biosynthetic process"/>
    <property type="evidence" value="ECO:0007669"/>
    <property type="project" value="UniProtKB-UniRule"/>
</dbReference>
<evidence type="ECO:0000256" key="1">
    <source>
        <dbReference type="ARBA" id="ARBA00022475"/>
    </source>
</evidence>
<comment type="function">
    <text evidence="10">Catalyzes the transfer of an acyl group from acyl-phosphate (acyl-PO(4)) to glycerol-3-phosphate (G3P) to form lysophosphatidic acid (LPA). This enzyme utilizes acyl-phosphate as fatty acyl donor, but not acyl-CoA or acyl-ACP.</text>
</comment>
<dbReference type="Proteomes" id="UP000240974">
    <property type="component" value="Unassembled WGS sequence"/>
</dbReference>
<evidence type="ECO:0000256" key="3">
    <source>
        <dbReference type="ARBA" id="ARBA00022679"/>
    </source>
</evidence>
<dbReference type="InterPro" id="IPR003811">
    <property type="entry name" value="G3P_acylTferase_PlsY"/>
</dbReference>
<evidence type="ECO:0000256" key="6">
    <source>
        <dbReference type="ARBA" id="ARBA00023098"/>
    </source>
</evidence>
<dbReference type="KEGG" id="fit:Fi14EGH31_14860"/>
<keyword evidence="4 10" id="KW-0812">Transmembrane</keyword>
<evidence type="ECO:0000313" key="13">
    <source>
        <dbReference type="Proteomes" id="UP000240974"/>
    </source>
</evidence>
<keyword evidence="12" id="KW-0012">Acyltransferase</keyword>
<keyword evidence="8 10" id="KW-0594">Phospholipid biosynthesis</keyword>
<evidence type="ECO:0000256" key="5">
    <source>
        <dbReference type="ARBA" id="ARBA00022989"/>
    </source>
</evidence>
<dbReference type="HAMAP" id="MF_01043">
    <property type="entry name" value="PlsY"/>
    <property type="match status" value="1"/>
</dbReference>
<dbReference type="GO" id="GO:0005886">
    <property type="term" value="C:plasma membrane"/>
    <property type="evidence" value="ECO:0007669"/>
    <property type="project" value="UniProtKB-SubCell"/>
</dbReference>
<evidence type="ECO:0000256" key="7">
    <source>
        <dbReference type="ARBA" id="ARBA00023136"/>
    </source>
</evidence>
<dbReference type="GO" id="GO:0043772">
    <property type="term" value="F:acyl-phosphate glycerol-3-phosphate acyltransferase activity"/>
    <property type="evidence" value="ECO:0007669"/>
    <property type="project" value="UniProtKB-UniRule"/>
</dbReference>
<evidence type="ECO:0000256" key="2">
    <source>
        <dbReference type="ARBA" id="ARBA00022516"/>
    </source>
</evidence>
<comment type="catalytic activity">
    <reaction evidence="10">
        <text>an acyl phosphate + sn-glycerol 3-phosphate = a 1-acyl-sn-glycero-3-phosphate + phosphate</text>
        <dbReference type="Rhea" id="RHEA:34075"/>
        <dbReference type="ChEBI" id="CHEBI:43474"/>
        <dbReference type="ChEBI" id="CHEBI:57597"/>
        <dbReference type="ChEBI" id="CHEBI:57970"/>
        <dbReference type="ChEBI" id="CHEBI:59918"/>
        <dbReference type="EC" id="2.3.1.275"/>
    </reaction>
</comment>
<reference evidence="12 13" key="1">
    <citation type="journal article" date="2019" name="Int. J. Syst. Evol. Microbiol.">
        <title>Faecalibacillus intestinalis gen. nov., sp. nov. and Faecalibacillus faecis sp. nov., isolated from human faeces.</title>
        <authorList>
            <person name="Seo B."/>
            <person name="Jeon K."/>
            <person name="Baek I."/>
            <person name="Lee Y.M."/>
            <person name="Baek K."/>
            <person name="Ko G."/>
        </authorList>
    </citation>
    <scope>NUCLEOTIDE SEQUENCE [LARGE SCALE GENOMIC DNA]</scope>
    <source>
        <strain evidence="12 13">SNUG30099</strain>
    </source>
</reference>
<keyword evidence="7 10" id="KW-0472">Membrane</keyword>
<dbReference type="UniPathway" id="UPA00085"/>
<gene>
    <name evidence="10 12" type="primary">plsY</name>
    <name evidence="12" type="ORF">C7U54_04250</name>
    <name evidence="11" type="ORF">Fi14EGH31_14860</name>
</gene>
<comment type="subcellular location">
    <subcellularLocation>
        <location evidence="10">Cell membrane</location>
        <topology evidence="10">Multi-pass membrane protein</topology>
    </subcellularLocation>
</comment>
<comment type="subunit">
    <text evidence="10">Probably interacts with PlsX.</text>
</comment>
<keyword evidence="1 10" id="KW-1003">Cell membrane</keyword>
<dbReference type="PANTHER" id="PTHR30309:SF0">
    <property type="entry name" value="GLYCEROL-3-PHOSPHATE ACYLTRANSFERASE-RELATED"/>
    <property type="match status" value="1"/>
</dbReference>
<dbReference type="AlphaFoldDB" id="A0A2T3G4P7"/>
<feature type="transmembrane region" description="Helical" evidence="10">
    <location>
        <begin position="150"/>
        <end position="179"/>
    </location>
</feature>
<evidence type="ECO:0000256" key="8">
    <source>
        <dbReference type="ARBA" id="ARBA00023209"/>
    </source>
</evidence>
<keyword evidence="9 10" id="KW-1208">Phospholipid metabolism</keyword>
<feature type="transmembrane region" description="Helical" evidence="10">
    <location>
        <begin position="114"/>
        <end position="138"/>
    </location>
</feature>
<dbReference type="NCBIfam" id="TIGR00023">
    <property type="entry name" value="glycerol-3-phosphate 1-O-acyltransferase PlsY"/>
    <property type="match status" value="1"/>
</dbReference>
<organism evidence="12 13">
    <name type="scientific">Faecalibacillus intestinalis</name>
    <dbReference type="NCBI Taxonomy" id="1982626"/>
    <lineage>
        <taxon>Bacteria</taxon>
        <taxon>Bacillati</taxon>
        <taxon>Bacillota</taxon>
        <taxon>Erysipelotrichia</taxon>
        <taxon>Erysipelotrichales</taxon>
        <taxon>Coprobacillaceae</taxon>
        <taxon>Faecalibacillus</taxon>
    </lineage>
</organism>
<comment type="pathway">
    <text evidence="10">Lipid metabolism; phospholipid metabolism.</text>
</comment>
<feature type="transmembrane region" description="Helical" evidence="10">
    <location>
        <begin position="84"/>
        <end position="102"/>
    </location>
</feature>
<dbReference type="SMART" id="SM01207">
    <property type="entry name" value="G3P_acyltransf"/>
    <property type="match status" value="1"/>
</dbReference>
<sequence>MYEILLILLGYLYGSIPFALVIGKVFYNTDVRESGSGNLGGTNAGRVLGKKAGISVIVLDALKAVIIFYLSSYLSLKFNLNPDIKYLAGLACIFGHCYPIFAEFRGGKAVSTSLGYFLCIEPLYAVVAIVVFLLVLKISKYVSLSSISTALIVLCITPFLAVSITAKLCMLVAVILLVYRHKDNIKRIKNQTESKIQWM</sequence>
<dbReference type="Proteomes" id="UP000593842">
    <property type="component" value="Chromosome"/>
</dbReference>
<dbReference type="EC" id="2.3.1.275" evidence="10"/>
<keyword evidence="13" id="KW-1185">Reference proteome</keyword>
<keyword evidence="5 10" id="KW-1133">Transmembrane helix</keyword>
<evidence type="ECO:0000313" key="14">
    <source>
        <dbReference type="Proteomes" id="UP000593842"/>
    </source>
</evidence>
<reference evidence="14" key="3">
    <citation type="submission" date="2020-09" db="EMBL/GenBank/DDBJ databases">
        <title>Complete genome sequencing of Faecalibacillus intestinalis strain 14EGH31.</title>
        <authorList>
            <person name="Sakamoto M."/>
            <person name="Murakami T."/>
            <person name="Mori H."/>
        </authorList>
    </citation>
    <scope>NUCLEOTIDE SEQUENCE [LARGE SCALE GENOMIC DNA]</scope>
    <source>
        <strain evidence="14">14EGH31</strain>
    </source>
</reference>
<keyword evidence="2 10" id="KW-0444">Lipid biosynthesis</keyword>
<dbReference type="PANTHER" id="PTHR30309">
    <property type="entry name" value="INNER MEMBRANE PROTEIN YGIH"/>
    <property type="match status" value="1"/>
</dbReference>
<evidence type="ECO:0000256" key="9">
    <source>
        <dbReference type="ARBA" id="ARBA00023264"/>
    </source>
</evidence>
<dbReference type="Pfam" id="PF02660">
    <property type="entry name" value="G3P_acyltransf"/>
    <property type="match status" value="1"/>
</dbReference>
<dbReference type="EMBL" id="AP024085">
    <property type="protein sequence ID" value="BCL57774.1"/>
    <property type="molecule type" value="Genomic_DNA"/>
</dbReference>
<dbReference type="EMBL" id="PYLQ01000004">
    <property type="protein sequence ID" value="PST42489.1"/>
    <property type="molecule type" value="Genomic_DNA"/>
</dbReference>